<feature type="compositionally biased region" description="Polar residues" evidence="1">
    <location>
        <begin position="550"/>
        <end position="559"/>
    </location>
</feature>
<evidence type="ECO:0000313" key="2">
    <source>
        <dbReference type="EMBL" id="KAG1903098.1"/>
    </source>
</evidence>
<organism evidence="2 3">
    <name type="scientific">Suillus fuscotomentosus</name>
    <dbReference type="NCBI Taxonomy" id="1912939"/>
    <lineage>
        <taxon>Eukaryota</taxon>
        <taxon>Fungi</taxon>
        <taxon>Dikarya</taxon>
        <taxon>Basidiomycota</taxon>
        <taxon>Agaricomycotina</taxon>
        <taxon>Agaricomycetes</taxon>
        <taxon>Agaricomycetidae</taxon>
        <taxon>Boletales</taxon>
        <taxon>Suillineae</taxon>
        <taxon>Suillaceae</taxon>
        <taxon>Suillus</taxon>
    </lineage>
</organism>
<evidence type="ECO:0000313" key="3">
    <source>
        <dbReference type="Proteomes" id="UP001195769"/>
    </source>
</evidence>
<dbReference type="GeneID" id="64659850"/>
<comment type="caution">
    <text evidence="2">The sequence shown here is derived from an EMBL/GenBank/DDBJ whole genome shotgun (WGS) entry which is preliminary data.</text>
</comment>
<protein>
    <submittedName>
        <fullName evidence="2">Uncharacterized protein</fullName>
    </submittedName>
</protein>
<accession>A0AAD4EB90</accession>
<dbReference type="EMBL" id="JABBWK010000014">
    <property type="protein sequence ID" value="KAG1903098.1"/>
    <property type="molecule type" value="Genomic_DNA"/>
</dbReference>
<evidence type="ECO:0000256" key="1">
    <source>
        <dbReference type="SAM" id="MobiDB-lite"/>
    </source>
</evidence>
<sequence>MTVQTRSLYHAGVPEVLVLLQPEQINAVVRINHPIHYVPNLAVEMSYGTHGRTVTLKVFTWEEVLRTDNLSEHWACQPGGGGKRGSESALVWSQGKKTRRVYLDVITCDEPTCEVVTRPQTRRAGIIGQLNGSCLCGSQLKHIDCGVISVLYSFKGGVYYIHKGIHHHPKQTHILHLSPDERTRFEQIVFENPAAGPAALIAGRNSLTGTRESVAIISTVLLNQDRVKAELQALRGNVGKGALARLGKYWYPVRLIQSYDTVSLPASARNRVRWRVVWWRGCRFPLSLGSPPGDVEQGDLEDELWQDQAKRREIRLGEWIHSWDTPREEDLIQNFMSAEVSKELDDILLPHIASLQKLLDSPDLNQYGAEAYPVIDYILRSKKKPDGVGAYSIPFCGDISSHEYAKIARWFSENVPGASGQVKKWLGGMPLVHAFTLVVAHRKASDFEKRIEARNEEWNDNMLLKMAWADLMISYPTKSFVADVDLECLTALEARMFEDSEEAGPAGNQQWGLDAGQHHRRRNVYLGIPDEWVSARDYSESELERGPLFSDNSDVTSLESADELSEAVVPSLPVEECPPVKRRCAPQARRVQRGRKRK</sequence>
<proteinExistence type="predicted"/>
<keyword evidence="3" id="KW-1185">Reference proteome</keyword>
<gene>
    <name evidence="2" type="ORF">F5891DRAFT_1171703</name>
</gene>
<feature type="region of interest" description="Disordered" evidence="1">
    <location>
        <begin position="543"/>
        <end position="562"/>
    </location>
</feature>
<name>A0AAD4EB90_9AGAM</name>
<dbReference type="AlphaFoldDB" id="A0AAD4EB90"/>
<dbReference type="Proteomes" id="UP001195769">
    <property type="component" value="Unassembled WGS sequence"/>
</dbReference>
<dbReference type="RefSeq" id="XP_041228673.1">
    <property type="nucleotide sequence ID" value="XM_041365552.1"/>
</dbReference>
<reference evidence="2" key="1">
    <citation type="journal article" date="2020" name="New Phytol.">
        <title>Comparative genomics reveals dynamic genome evolution in host specialist ectomycorrhizal fungi.</title>
        <authorList>
            <person name="Lofgren L.A."/>
            <person name="Nguyen N.H."/>
            <person name="Vilgalys R."/>
            <person name="Ruytinx J."/>
            <person name="Liao H.L."/>
            <person name="Branco S."/>
            <person name="Kuo A."/>
            <person name="LaButti K."/>
            <person name="Lipzen A."/>
            <person name="Andreopoulos W."/>
            <person name="Pangilinan J."/>
            <person name="Riley R."/>
            <person name="Hundley H."/>
            <person name="Na H."/>
            <person name="Barry K."/>
            <person name="Grigoriev I.V."/>
            <person name="Stajich J.E."/>
            <person name="Kennedy P.G."/>
        </authorList>
    </citation>
    <scope>NUCLEOTIDE SEQUENCE</scope>
    <source>
        <strain evidence="2">FC203</strain>
    </source>
</reference>